<dbReference type="CDD" id="cd06171">
    <property type="entry name" value="Sigma70_r4"/>
    <property type="match status" value="1"/>
</dbReference>
<dbReference type="GO" id="GO:0006352">
    <property type="term" value="P:DNA-templated transcription initiation"/>
    <property type="evidence" value="ECO:0007669"/>
    <property type="project" value="InterPro"/>
</dbReference>
<evidence type="ECO:0000313" key="9">
    <source>
        <dbReference type="EMBL" id="RGE70604.1"/>
    </source>
</evidence>
<evidence type="ECO:0000313" key="10">
    <source>
        <dbReference type="Proteomes" id="UP000260812"/>
    </source>
</evidence>
<evidence type="ECO:0000256" key="5">
    <source>
        <dbReference type="ARBA" id="ARBA00023163"/>
    </source>
</evidence>
<name>A0A3E3HXW9_9FIRM</name>
<dbReference type="NCBIfam" id="TIGR02937">
    <property type="entry name" value="sigma70-ECF"/>
    <property type="match status" value="1"/>
</dbReference>
<evidence type="ECO:0000259" key="6">
    <source>
        <dbReference type="Pfam" id="PF04542"/>
    </source>
</evidence>
<comment type="similarity">
    <text evidence="1">Belongs to the sigma-70 factor family. ECF subfamily.</text>
</comment>
<evidence type="ECO:0000256" key="2">
    <source>
        <dbReference type="ARBA" id="ARBA00023015"/>
    </source>
</evidence>
<dbReference type="AlphaFoldDB" id="A0A3E3HXW9"/>
<dbReference type="InterPro" id="IPR013324">
    <property type="entry name" value="RNA_pol_sigma_r3/r4-like"/>
</dbReference>
<dbReference type="GO" id="GO:0003677">
    <property type="term" value="F:DNA binding"/>
    <property type="evidence" value="ECO:0007669"/>
    <property type="project" value="UniProtKB-KW"/>
</dbReference>
<feature type="domain" description="RNA polymerase sigma-70 region 2" evidence="6">
    <location>
        <begin position="22"/>
        <end position="88"/>
    </location>
</feature>
<evidence type="ECO:0000256" key="4">
    <source>
        <dbReference type="ARBA" id="ARBA00023125"/>
    </source>
</evidence>
<feature type="domain" description="RNA polymerase sigma factor 70 region 4 type 2" evidence="7">
    <location>
        <begin position="111"/>
        <end position="162"/>
    </location>
</feature>
<dbReference type="GeneID" id="97989642"/>
<keyword evidence="10" id="KW-1185">Reference proteome</keyword>
<dbReference type="InterPro" id="IPR014284">
    <property type="entry name" value="RNA_pol_sigma-70_dom"/>
</dbReference>
<evidence type="ECO:0000256" key="1">
    <source>
        <dbReference type="ARBA" id="ARBA00010641"/>
    </source>
</evidence>
<keyword evidence="5" id="KW-0804">Transcription</keyword>
<dbReference type="GO" id="GO:0016987">
    <property type="term" value="F:sigma factor activity"/>
    <property type="evidence" value="ECO:0007669"/>
    <property type="project" value="UniProtKB-KW"/>
</dbReference>
<evidence type="ECO:0000313" key="8">
    <source>
        <dbReference type="EMBL" id="RGE56662.1"/>
    </source>
</evidence>
<protein>
    <submittedName>
        <fullName evidence="8">RNA polymerase sigma factor</fullName>
    </submittedName>
</protein>
<keyword evidence="2" id="KW-0805">Transcription regulation</keyword>
<sequence length="175" mass="20547">MTREDEIFRKIEQGDSGGLDELVSLYYPEILRYCRWHTPDQATAEDAAQETFLKAVRHFDRYVHKGRFKAFLYQIAANTCVDMWRKKKPEALPEELVYTEREFDRAEQEADLARLVERLPEKQREIVLLRFAQDLTLRETADVLGLPLRTVQSRLRAALKYLKKILKEGGETDAK</sequence>
<evidence type="ECO:0000259" key="7">
    <source>
        <dbReference type="Pfam" id="PF08281"/>
    </source>
</evidence>
<organism evidence="8 10">
    <name type="scientific">Eisenbergiella massiliensis</name>
    <dbReference type="NCBI Taxonomy" id="1720294"/>
    <lineage>
        <taxon>Bacteria</taxon>
        <taxon>Bacillati</taxon>
        <taxon>Bacillota</taxon>
        <taxon>Clostridia</taxon>
        <taxon>Lachnospirales</taxon>
        <taxon>Lachnospiraceae</taxon>
        <taxon>Eisenbergiella</taxon>
    </lineage>
</organism>
<dbReference type="RefSeq" id="WP_021638843.1">
    <property type="nucleotide sequence ID" value="NZ_CALBAU010000359.1"/>
</dbReference>
<evidence type="ECO:0000313" key="11">
    <source>
        <dbReference type="Proteomes" id="UP000261166"/>
    </source>
</evidence>
<dbReference type="Proteomes" id="UP000260812">
    <property type="component" value="Unassembled WGS sequence"/>
</dbReference>
<gene>
    <name evidence="9" type="ORF">DWY69_16895</name>
    <name evidence="8" type="ORF">DXC51_22975</name>
</gene>
<dbReference type="Pfam" id="PF04542">
    <property type="entry name" value="Sigma70_r2"/>
    <property type="match status" value="1"/>
</dbReference>
<dbReference type="InterPro" id="IPR013325">
    <property type="entry name" value="RNA_pol_sigma_r2"/>
</dbReference>
<dbReference type="EMBL" id="QVLU01000015">
    <property type="protein sequence ID" value="RGE70604.1"/>
    <property type="molecule type" value="Genomic_DNA"/>
</dbReference>
<keyword evidence="3" id="KW-0731">Sigma factor</keyword>
<dbReference type="Pfam" id="PF08281">
    <property type="entry name" value="Sigma70_r4_2"/>
    <property type="match status" value="1"/>
</dbReference>
<evidence type="ECO:0000256" key="3">
    <source>
        <dbReference type="ARBA" id="ARBA00023082"/>
    </source>
</evidence>
<dbReference type="PANTHER" id="PTHR43133">
    <property type="entry name" value="RNA POLYMERASE ECF-TYPE SIGMA FACTO"/>
    <property type="match status" value="1"/>
</dbReference>
<dbReference type="InterPro" id="IPR013249">
    <property type="entry name" value="RNA_pol_sigma70_r4_t2"/>
</dbReference>
<dbReference type="PANTHER" id="PTHR43133:SF8">
    <property type="entry name" value="RNA POLYMERASE SIGMA FACTOR HI_1459-RELATED"/>
    <property type="match status" value="1"/>
</dbReference>
<dbReference type="SUPFAM" id="SSF88946">
    <property type="entry name" value="Sigma2 domain of RNA polymerase sigma factors"/>
    <property type="match status" value="1"/>
</dbReference>
<dbReference type="InterPro" id="IPR036388">
    <property type="entry name" value="WH-like_DNA-bd_sf"/>
</dbReference>
<dbReference type="InterPro" id="IPR007627">
    <property type="entry name" value="RNA_pol_sigma70_r2"/>
</dbReference>
<reference evidence="8 11" key="1">
    <citation type="submission" date="2018-08" db="EMBL/GenBank/DDBJ databases">
        <title>A genome reference for cultivated species of the human gut microbiota.</title>
        <authorList>
            <person name="Zou Y."/>
            <person name="Xue W."/>
            <person name="Luo G."/>
        </authorList>
    </citation>
    <scope>NUCLEOTIDE SEQUENCE [LARGE SCALE GENOMIC DNA]</scope>
    <source>
        <strain evidence="9 11">AF26-4BH</strain>
        <strain evidence="8">TF05-5AC</strain>
    </source>
</reference>
<dbReference type="Gene3D" id="1.10.1740.10">
    <property type="match status" value="1"/>
</dbReference>
<comment type="caution">
    <text evidence="8">The sequence shown here is derived from an EMBL/GenBank/DDBJ whole genome shotgun (WGS) entry which is preliminary data.</text>
</comment>
<dbReference type="Gene3D" id="1.10.10.10">
    <property type="entry name" value="Winged helix-like DNA-binding domain superfamily/Winged helix DNA-binding domain"/>
    <property type="match status" value="1"/>
</dbReference>
<dbReference type="Proteomes" id="UP000261166">
    <property type="component" value="Unassembled WGS sequence"/>
</dbReference>
<dbReference type="InterPro" id="IPR039425">
    <property type="entry name" value="RNA_pol_sigma-70-like"/>
</dbReference>
<proteinExistence type="inferred from homology"/>
<dbReference type="OrthoDB" id="9795666at2"/>
<keyword evidence="4" id="KW-0238">DNA-binding</keyword>
<dbReference type="EMBL" id="QVLV01000022">
    <property type="protein sequence ID" value="RGE56662.1"/>
    <property type="molecule type" value="Genomic_DNA"/>
</dbReference>
<accession>A0A3E3HXW9</accession>
<dbReference type="SUPFAM" id="SSF88659">
    <property type="entry name" value="Sigma3 and sigma4 domains of RNA polymerase sigma factors"/>
    <property type="match status" value="1"/>
</dbReference>